<dbReference type="EMBL" id="JQBS01000007">
    <property type="protein sequence ID" value="KRN57276.1"/>
    <property type="molecule type" value="Genomic_DNA"/>
</dbReference>
<evidence type="ECO:0000259" key="9">
    <source>
        <dbReference type="PROSITE" id="PS51755"/>
    </source>
</evidence>
<protein>
    <recommendedName>
        <fullName evidence="12">Two-component response regulator</fullName>
    </recommendedName>
</protein>
<dbReference type="Proteomes" id="UP000051658">
    <property type="component" value="Unassembled WGS sequence"/>
</dbReference>
<dbReference type="Pfam" id="PF00486">
    <property type="entry name" value="Trans_reg_C"/>
    <property type="match status" value="1"/>
</dbReference>
<dbReference type="Pfam" id="PF00072">
    <property type="entry name" value="Response_reg"/>
    <property type="match status" value="1"/>
</dbReference>
<dbReference type="Gene3D" id="3.40.50.2300">
    <property type="match status" value="1"/>
</dbReference>
<keyword evidence="2" id="KW-0902">Two-component regulatory system</keyword>
<evidence type="ECO:0000256" key="6">
    <source>
        <dbReference type="PROSITE-ProRule" id="PRU00169"/>
    </source>
</evidence>
<sequence>MYAIVLLKIATKVGKVIVNKTILVVEDDLNTNEVISIFLREKGYTVESFDNGEKAYEFISMNKAIDLIIVDIMLPGMDGIELLTKVRSFSQVPIIVLTAMVDEQTQLVSFSKLADDFVEKPFSPLLLVKRVEAILRRSNPIKQTKTIIGDYTIELDNLKVLHEGKEANLTVKEAEILHYLIENRGNIVTRKKLIESVWEYDYDVNDRSLDTHIKNLRKKIGQQNIITCKGLGYKLGQ</sequence>
<reference evidence="10 11" key="1">
    <citation type="journal article" date="2015" name="Genome Announc.">
        <title>Expanding the biotechnology potential of lactobacilli through comparative genomics of 213 strains and associated genera.</title>
        <authorList>
            <person name="Sun Z."/>
            <person name="Harris H.M."/>
            <person name="McCann A."/>
            <person name="Guo C."/>
            <person name="Argimon S."/>
            <person name="Zhang W."/>
            <person name="Yang X."/>
            <person name="Jeffery I.B."/>
            <person name="Cooney J.C."/>
            <person name="Kagawa T.F."/>
            <person name="Liu W."/>
            <person name="Song Y."/>
            <person name="Salvetti E."/>
            <person name="Wrobel A."/>
            <person name="Rasinkangas P."/>
            <person name="Parkhill J."/>
            <person name="Rea M.C."/>
            <person name="O'Sullivan O."/>
            <person name="Ritari J."/>
            <person name="Douillard F.P."/>
            <person name="Paul Ross R."/>
            <person name="Yang R."/>
            <person name="Briner A.E."/>
            <person name="Felis G.E."/>
            <person name="de Vos W.M."/>
            <person name="Barrangou R."/>
            <person name="Klaenhammer T.R."/>
            <person name="Caufield P.W."/>
            <person name="Cui Y."/>
            <person name="Zhang H."/>
            <person name="O'Toole P.W."/>
        </authorList>
    </citation>
    <scope>NUCLEOTIDE SEQUENCE [LARGE SCALE GENOMIC DNA]</scope>
    <source>
        <strain evidence="10 11">DSM 20623</strain>
    </source>
</reference>
<evidence type="ECO:0000313" key="10">
    <source>
        <dbReference type="EMBL" id="KRN57276.1"/>
    </source>
</evidence>
<dbReference type="Gene3D" id="1.10.10.10">
    <property type="entry name" value="Winged helix-like DNA-binding domain superfamily/Winged helix DNA-binding domain"/>
    <property type="match status" value="1"/>
</dbReference>
<dbReference type="SMART" id="SM00862">
    <property type="entry name" value="Trans_reg_C"/>
    <property type="match status" value="1"/>
</dbReference>
<keyword evidence="5" id="KW-0804">Transcription</keyword>
<evidence type="ECO:0000256" key="5">
    <source>
        <dbReference type="ARBA" id="ARBA00023163"/>
    </source>
</evidence>
<evidence type="ECO:0000256" key="3">
    <source>
        <dbReference type="ARBA" id="ARBA00023015"/>
    </source>
</evidence>
<keyword evidence="4 7" id="KW-0238">DNA-binding</keyword>
<evidence type="ECO:0000259" key="8">
    <source>
        <dbReference type="PROSITE" id="PS50110"/>
    </source>
</evidence>
<dbReference type="PROSITE" id="PS50110">
    <property type="entry name" value="RESPONSE_REGULATORY"/>
    <property type="match status" value="1"/>
</dbReference>
<gene>
    <name evidence="10" type="ORF">IV74_GL000257</name>
</gene>
<organism evidence="10 11">
    <name type="scientific">Carnobacterium divergens DSM 20623</name>
    <dbReference type="NCBI Taxonomy" id="1449336"/>
    <lineage>
        <taxon>Bacteria</taxon>
        <taxon>Bacillati</taxon>
        <taxon>Bacillota</taxon>
        <taxon>Bacilli</taxon>
        <taxon>Lactobacillales</taxon>
        <taxon>Carnobacteriaceae</taxon>
        <taxon>Carnobacterium</taxon>
    </lineage>
</organism>
<feature type="modified residue" description="4-aspartylphosphate" evidence="6">
    <location>
        <position position="71"/>
    </location>
</feature>
<feature type="domain" description="OmpR/PhoB-type" evidence="9">
    <location>
        <begin position="143"/>
        <end position="237"/>
    </location>
</feature>
<dbReference type="SUPFAM" id="SSF52172">
    <property type="entry name" value="CheY-like"/>
    <property type="match status" value="1"/>
</dbReference>
<dbReference type="AlphaFoldDB" id="A0A0R2I4X3"/>
<dbReference type="GO" id="GO:0005829">
    <property type="term" value="C:cytosol"/>
    <property type="evidence" value="ECO:0007669"/>
    <property type="project" value="TreeGrafter"/>
</dbReference>
<dbReference type="InterPro" id="IPR001867">
    <property type="entry name" value="OmpR/PhoB-type_DNA-bd"/>
</dbReference>
<dbReference type="PROSITE" id="PS51755">
    <property type="entry name" value="OMPR_PHOB"/>
    <property type="match status" value="1"/>
</dbReference>
<dbReference type="PANTHER" id="PTHR48111">
    <property type="entry name" value="REGULATOR OF RPOS"/>
    <property type="match status" value="1"/>
</dbReference>
<dbReference type="GO" id="GO:0000976">
    <property type="term" value="F:transcription cis-regulatory region binding"/>
    <property type="evidence" value="ECO:0007669"/>
    <property type="project" value="TreeGrafter"/>
</dbReference>
<dbReference type="SMART" id="SM00448">
    <property type="entry name" value="REC"/>
    <property type="match status" value="1"/>
</dbReference>
<feature type="DNA-binding region" description="OmpR/PhoB-type" evidence="7">
    <location>
        <begin position="143"/>
        <end position="237"/>
    </location>
</feature>
<comment type="caution">
    <text evidence="10">The sequence shown here is derived from an EMBL/GenBank/DDBJ whole genome shotgun (WGS) entry which is preliminary data.</text>
</comment>
<dbReference type="InterPro" id="IPR011006">
    <property type="entry name" value="CheY-like_superfamily"/>
</dbReference>
<evidence type="ECO:0000313" key="11">
    <source>
        <dbReference type="Proteomes" id="UP000051658"/>
    </source>
</evidence>
<dbReference type="RefSeq" id="WP_244266942.1">
    <property type="nucleotide sequence ID" value="NZ_JQLO01000001.1"/>
</dbReference>
<proteinExistence type="predicted"/>
<evidence type="ECO:0000256" key="4">
    <source>
        <dbReference type="ARBA" id="ARBA00023125"/>
    </source>
</evidence>
<evidence type="ECO:0000256" key="2">
    <source>
        <dbReference type="ARBA" id="ARBA00023012"/>
    </source>
</evidence>
<keyword evidence="3" id="KW-0805">Transcription regulation</keyword>
<keyword evidence="11" id="KW-1185">Reference proteome</keyword>
<dbReference type="GO" id="GO:0032993">
    <property type="term" value="C:protein-DNA complex"/>
    <property type="evidence" value="ECO:0007669"/>
    <property type="project" value="TreeGrafter"/>
</dbReference>
<dbReference type="CDD" id="cd00383">
    <property type="entry name" value="trans_reg_C"/>
    <property type="match status" value="1"/>
</dbReference>
<dbReference type="InterPro" id="IPR039420">
    <property type="entry name" value="WalR-like"/>
</dbReference>
<name>A0A0R2I4X3_CARDV</name>
<evidence type="ECO:0000256" key="7">
    <source>
        <dbReference type="PROSITE-ProRule" id="PRU01091"/>
    </source>
</evidence>
<keyword evidence="1 6" id="KW-0597">Phosphoprotein</keyword>
<evidence type="ECO:0000256" key="1">
    <source>
        <dbReference type="ARBA" id="ARBA00022553"/>
    </source>
</evidence>
<evidence type="ECO:0008006" key="12">
    <source>
        <dbReference type="Google" id="ProtNLM"/>
    </source>
</evidence>
<dbReference type="InterPro" id="IPR036388">
    <property type="entry name" value="WH-like_DNA-bd_sf"/>
</dbReference>
<dbReference type="GO" id="GO:0006355">
    <property type="term" value="P:regulation of DNA-templated transcription"/>
    <property type="evidence" value="ECO:0007669"/>
    <property type="project" value="InterPro"/>
</dbReference>
<dbReference type="eggNOG" id="COG0745">
    <property type="taxonomic scope" value="Bacteria"/>
</dbReference>
<dbReference type="InterPro" id="IPR001789">
    <property type="entry name" value="Sig_transdc_resp-reg_receiver"/>
</dbReference>
<dbReference type="FunFam" id="3.40.50.2300:FF:000001">
    <property type="entry name" value="DNA-binding response regulator PhoB"/>
    <property type="match status" value="1"/>
</dbReference>
<accession>A0A0R2I4X3</accession>
<feature type="domain" description="Response regulatory" evidence="8">
    <location>
        <begin position="21"/>
        <end position="135"/>
    </location>
</feature>
<dbReference type="PATRIC" id="fig|1449336.4.peg.260"/>
<dbReference type="PANTHER" id="PTHR48111:SF21">
    <property type="entry name" value="DNA-BINDING DUAL MASTER TRANSCRIPTIONAL REGULATOR RPAA"/>
    <property type="match status" value="1"/>
</dbReference>
<dbReference type="GO" id="GO:0000156">
    <property type="term" value="F:phosphorelay response regulator activity"/>
    <property type="evidence" value="ECO:0007669"/>
    <property type="project" value="TreeGrafter"/>
</dbReference>